<dbReference type="WBParaSite" id="L893_g19199.t2">
    <property type="protein sequence ID" value="L893_g19199.t2"/>
    <property type="gene ID" value="L893_g19199"/>
</dbReference>
<reference evidence="2" key="1">
    <citation type="submission" date="2016-11" db="UniProtKB">
        <authorList>
            <consortium name="WormBaseParasite"/>
        </authorList>
    </citation>
    <scope>IDENTIFICATION</scope>
</reference>
<dbReference type="PANTHER" id="PTHR34311">
    <property type="entry name" value="PROTEIN CBG21698-RELATED"/>
    <property type="match status" value="1"/>
</dbReference>
<proteinExistence type="predicted"/>
<dbReference type="AlphaFoldDB" id="A0A1I7YT22"/>
<name>A0A1I7YT22_9BILA</name>
<evidence type="ECO:0000313" key="2">
    <source>
        <dbReference type="WBParaSite" id="L893_g19199.t2"/>
    </source>
</evidence>
<dbReference type="Proteomes" id="UP000095287">
    <property type="component" value="Unplaced"/>
</dbReference>
<keyword evidence="1" id="KW-1185">Reference proteome</keyword>
<sequence length="313" mass="35208">MCVEELVVHPVDHFFNFLEATKPQKHTIPSRSVPQAVPSRRSDKRSYRCAPRWPIPTTTNLPEMFLRTSVVLGALVALASATFEVPSLLMTEETLQALYPLNEAAVAQGKCANSVQFSACQANFYEDLGFTVPLSFRNSSRITKAVQDLLKKTDFQNVINVCSWRQKFYSCMGAIYPTCVNRYSLLGEHDATWSNVMPFIQLWEHLDFLCNAGFDIIQPLWVCNARVEAANQTQIDQCRQTFQNTVNSANWSHICDKNLVPQYAQCVQKIASAGCGPALGWFACEDVRLGWFACEDVRVGYARDCPAIRCDVV</sequence>
<protein>
    <submittedName>
        <fullName evidence="2">DUF19 domain-containing protein</fullName>
    </submittedName>
</protein>
<organism evidence="1 2">
    <name type="scientific">Steinernema glaseri</name>
    <dbReference type="NCBI Taxonomy" id="37863"/>
    <lineage>
        <taxon>Eukaryota</taxon>
        <taxon>Metazoa</taxon>
        <taxon>Ecdysozoa</taxon>
        <taxon>Nematoda</taxon>
        <taxon>Chromadorea</taxon>
        <taxon>Rhabditida</taxon>
        <taxon>Tylenchina</taxon>
        <taxon>Panagrolaimomorpha</taxon>
        <taxon>Strongyloidoidea</taxon>
        <taxon>Steinernematidae</taxon>
        <taxon>Steinernema</taxon>
    </lineage>
</organism>
<evidence type="ECO:0000313" key="1">
    <source>
        <dbReference type="Proteomes" id="UP000095287"/>
    </source>
</evidence>
<accession>A0A1I7YT22</accession>